<gene>
    <name evidence="12" type="ORF">FEM33_15870</name>
</gene>
<evidence type="ECO:0000256" key="5">
    <source>
        <dbReference type="ARBA" id="ARBA00023077"/>
    </source>
</evidence>
<dbReference type="PANTHER" id="PTHR40980:SF4">
    <property type="entry name" value="TONB-DEPENDENT RECEPTOR-LIKE BETA-BARREL DOMAIN-CONTAINING PROTEIN"/>
    <property type="match status" value="1"/>
</dbReference>
<dbReference type="Proteomes" id="UP000323994">
    <property type="component" value="Unassembled WGS sequence"/>
</dbReference>
<dbReference type="Pfam" id="PF00593">
    <property type="entry name" value="TonB_dep_Rec_b-barrel"/>
    <property type="match status" value="1"/>
</dbReference>
<keyword evidence="12" id="KW-0675">Receptor</keyword>
<dbReference type="InterPro" id="IPR037066">
    <property type="entry name" value="Plug_dom_sf"/>
</dbReference>
<dbReference type="EMBL" id="VBSN01000047">
    <property type="protein sequence ID" value="KAA6438761.1"/>
    <property type="molecule type" value="Genomic_DNA"/>
</dbReference>
<evidence type="ECO:0000256" key="8">
    <source>
        <dbReference type="PROSITE-ProRule" id="PRU01360"/>
    </source>
</evidence>
<keyword evidence="6 8" id="KW-0472">Membrane</keyword>
<feature type="domain" description="TonB-dependent receptor-like beta-barrel" evidence="10">
    <location>
        <begin position="511"/>
        <end position="992"/>
    </location>
</feature>
<dbReference type="RefSeq" id="WP_139012987.1">
    <property type="nucleotide sequence ID" value="NZ_VBSN01000047.1"/>
</dbReference>
<evidence type="ECO:0000256" key="1">
    <source>
        <dbReference type="ARBA" id="ARBA00004571"/>
    </source>
</evidence>
<keyword evidence="3 8" id="KW-1134">Transmembrane beta strand</keyword>
<sequence length="1026" mass="114651">MRRILLLLFITAIPCISFSQSLITGRIIDDNNLILPGATVKIEELSRGTVSDQNGNYTLIDVPNGIYNLTVTYIGYEVLKQSVNVAGQNAKANFKLKLTDNNLQAVVVTGNRSATLKALNQQKNSDRIVNVISADQVGRFPDPNIGDALKRVPGIYVQLDQGEASLVSIRGTDPSKSTININGSSIAGTGENRAVGISAIPADMVQSVEVTKAITPDMDGDAIGGVVNLVTRKAPFARLLSVTAGTGYSDIVQKPAYNANIVFGDRFLKDKKLGVMASVSYYQQFLGSDDHQTTWEDVKWVDQQTYFMPRFLNMVQNNLERIRQSYTVGIDYKLNAKNTLTFTGIYNKYNDWRKISTLKVDDIGAGYPKNWQRAAGWEGNRKITDANNDYIDDVAGEYYLNVKNDPKHPVYQPELERHIEGGLNNRNGSQIIQKIINFGLEGEHILGKVKVNWKGSYLKNVTDRPDVIELELESENEKSVQMDYTKTRFIKANNGFEVENILENLEDKPSYRADSADTWYMDNFTGTDKRASTSQYLAQLDISVPLVEGKFGNILKFGGKYRGLTLKNETTRRVRWTPQIDPALRAQYEAELAAGNKPKVADYVGWTPFWSGFANNSTNISKTLNIESDYNVGNAGSSAWISNLNKSYYGDTEDFMLNRVYQDVLGNNYYGDEAITAGYIMSTQNFGEKLSLILGGRVEHSSVKYEGYNYNVRADFIPAKQSTKSEFLNFMPAFLARYAPAKNQVYRFAYTSTISRPNYKDISPYISVNVRDKVISQGNPDIKPTLSNNFDLLGELYTGNTGLVSAGVYFKNITNYRILSRDLVPFSEVIGAAESPESLLEQGANPSTVASYKTDYDKLKASNGNLERTRPGNGGTANILGMEFSFQQGLSFLPEPLNNLTLYSNYTHNFIFVKKGEPKLPGTAKDILNLSLAYEVKKFNVRLSYNNTSDFVTILGTDSKGDVYYDKAHYLDASVNYFFTPKLSLYVTANNLLNQDQRRYQYKPEYTYSSLYTGATATIGLKLNLY</sequence>
<dbReference type="OrthoDB" id="8727862at2"/>
<evidence type="ECO:0000256" key="2">
    <source>
        <dbReference type="ARBA" id="ARBA00022448"/>
    </source>
</evidence>
<evidence type="ECO:0000313" key="13">
    <source>
        <dbReference type="Proteomes" id="UP000323994"/>
    </source>
</evidence>
<evidence type="ECO:0000259" key="10">
    <source>
        <dbReference type="Pfam" id="PF00593"/>
    </source>
</evidence>
<dbReference type="GO" id="GO:0009279">
    <property type="term" value="C:cell outer membrane"/>
    <property type="evidence" value="ECO:0007669"/>
    <property type="project" value="UniProtKB-SubCell"/>
</dbReference>
<dbReference type="Gene3D" id="2.40.170.20">
    <property type="entry name" value="TonB-dependent receptor, beta-barrel domain"/>
    <property type="match status" value="1"/>
</dbReference>
<dbReference type="InterPro" id="IPR010104">
    <property type="entry name" value="TonB_rcpt_bac"/>
</dbReference>
<keyword evidence="5 9" id="KW-0798">TonB box</keyword>
<comment type="caution">
    <text evidence="12">The sequence shown here is derived from an EMBL/GenBank/DDBJ whole genome shotgun (WGS) entry which is preliminary data.</text>
</comment>
<comment type="similarity">
    <text evidence="8 9">Belongs to the TonB-dependent receptor family.</text>
</comment>
<dbReference type="PROSITE" id="PS52016">
    <property type="entry name" value="TONB_DEPENDENT_REC_3"/>
    <property type="match status" value="1"/>
</dbReference>
<dbReference type="Pfam" id="PF13715">
    <property type="entry name" value="CarbopepD_reg_2"/>
    <property type="match status" value="1"/>
</dbReference>
<reference evidence="12 13" key="1">
    <citation type="submission" date="2019-05" db="EMBL/GenBank/DDBJ databases">
        <authorList>
            <person name="Qu J.-H."/>
        </authorList>
    </citation>
    <scope>NUCLEOTIDE SEQUENCE [LARGE SCALE GENOMIC DNA]</scope>
    <source>
        <strain evidence="12 13">NS28</strain>
    </source>
</reference>
<dbReference type="SUPFAM" id="SSF49464">
    <property type="entry name" value="Carboxypeptidase regulatory domain-like"/>
    <property type="match status" value="1"/>
</dbReference>
<evidence type="ECO:0000256" key="7">
    <source>
        <dbReference type="ARBA" id="ARBA00023237"/>
    </source>
</evidence>
<dbReference type="InterPro" id="IPR008969">
    <property type="entry name" value="CarboxyPept-like_regulatory"/>
</dbReference>
<keyword evidence="13" id="KW-1185">Reference proteome</keyword>
<evidence type="ECO:0000256" key="6">
    <source>
        <dbReference type="ARBA" id="ARBA00023136"/>
    </source>
</evidence>
<keyword evidence="2 8" id="KW-0813">Transport</keyword>
<organism evidence="12 13">
    <name type="scientific">Dyadobacter flavalbus</name>
    <dbReference type="NCBI Taxonomy" id="2579942"/>
    <lineage>
        <taxon>Bacteria</taxon>
        <taxon>Pseudomonadati</taxon>
        <taxon>Bacteroidota</taxon>
        <taxon>Cytophagia</taxon>
        <taxon>Cytophagales</taxon>
        <taxon>Spirosomataceae</taxon>
        <taxon>Dyadobacter</taxon>
    </lineage>
</organism>
<name>A0A5M8QTZ1_9BACT</name>
<evidence type="ECO:0000313" key="12">
    <source>
        <dbReference type="EMBL" id="KAA6438761.1"/>
    </source>
</evidence>
<dbReference type="PANTHER" id="PTHR40980">
    <property type="entry name" value="PLUG DOMAIN-CONTAINING PROTEIN"/>
    <property type="match status" value="1"/>
</dbReference>
<dbReference type="NCBIfam" id="TIGR01782">
    <property type="entry name" value="TonB-Xanth-Caul"/>
    <property type="match status" value="1"/>
</dbReference>
<dbReference type="SUPFAM" id="SSF56935">
    <property type="entry name" value="Porins"/>
    <property type="match status" value="1"/>
</dbReference>
<dbReference type="InterPro" id="IPR036942">
    <property type="entry name" value="Beta-barrel_TonB_sf"/>
</dbReference>
<dbReference type="InterPro" id="IPR039426">
    <property type="entry name" value="TonB-dep_rcpt-like"/>
</dbReference>
<dbReference type="Gene3D" id="2.60.40.1120">
    <property type="entry name" value="Carboxypeptidase-like, regulatory domain"/>
    <property type="match status" value="1"/>
</dbReference>
<comment type="subcellular location">
    <subcellularLocation>
        <location evidence="1 8">Cell outer membrane</location>
        <topology evidence="1 8">Multi-pass membrane protein</topology>
    </subcellularLocation>
</comment>
<accession>A0A5M8QTZ1</accession>
<keyword evidence="7 8" id="KW-0998">Cell outer membrane</keyword>
<evidence type="ECO:0000256" key="3">
    <source>
        <dbReference type="ARBA" id="ARBA00022452"/>
    </source>
</evidence>
<protein>
    <submittedName>
        <fullName evidence="12">TonB-dependent receptor</fullName>
    </submittedName>
</protein>
<proteinExistence type="inferred from homology"/>
<dbReference type="InterPro" id="IPR000531">
    <property type="entry name" value="Beta-barrel_TonB"/>
</dbReference>
<dbReference type="Gene3D" id="2.170.130.10">
    <property type="entry name" value="TonB-dependent receptor, plug domain"/>
    <property type="match status" value="1"/>
</dbReference>
<dbReference type="Pfam" id="PF07715">
    <property type="entry name" value="Plug"/>
    <property type="match status" value="1"/>
</dbReference>
<evidence type="ECO:0000256" key="4">
    <source>
        <dbReference type="ARBA" id="ARBA00022692"/>
    </source>
</evidence>
<keyword evidence="4 8" id="KW-0812">Transmembrane</keyword>
<feature type="domain" description="TonB-dependent receptor plug" evidence="11">
    <location>
        <begin position="123"/>
        <end position="226"/>
    </location>
</feature>
<dbReference type="InterPro" id="IPR012910">
    <property type="entry name" value="Plug_dom"/>
</dbReference>
<evidence type="ECO:0000256" key="9">
    <source>
        <dbReference type="RuleBase" id="RU003357"/>
    </source>
</evidence>
<dbReference type="AlphaFoldDB" id="A0A5M8QTZ1"/>
<evidence type="ECO:0000259" key="11">
    <source>
        <dbReference type="Pfam" id="PF07715"/>
    </source>
</evidence>